<keyword evidence="5 7" id="KW-1133">Transmembrane helix</keyword>
<evidence type="ECO:0000313" key="9">
    <source>
        <dbReference type="Proteomes" id="UP000439113"/>
    </source>
</evidence>
<evidence type="ECO:0000256" key="6">
    <source>
        <dbReference type="ARBA" id="ARBA00023136"/>
    </source>
</evidence>
<dbReference type="OrthoDB" id="4533at2"/>
<feature type="transmembrane region" description="Helical" evidence="7">
    <location>
        <begin position="43"/>
        <end position="61"/>
    </location>
</feature>
<keyword evidence="4 7" id="KW-0812">Transmembrane</keyword>
<protein>
    <submittedName>
        <fullName evidence="8">Cobalt ECF transporter T component CbiQ</fullName>
    </submittedName>
</protein>
<dbReference type="Proteomes" id="UP000439113">
    <property type="component" value="Unassembled WGS sequence"/>
</dbReference>
<evidence type="ECO:0000313" key="8">
    <source>
        <dbReference type="EMBL" id="MTV31075.1"/>
    </source>
</evidence>
<dbReference type="Pfam" id="PF02361">
    <property type="entry name" value="CbiQ"/>
    <property type="match status" value="1"/>
</dbReference>
<proteinExistence type="inferred from homology"/>
<dbReference type="InterPro" id="IPR051611">
    <property type="entry name" value="ECF_transporter_component"/>
</dbReference>
<evidence type="ECO:0000256" key="4">
    <source>
        <dbReference type="ARBA" id="ARBA00022692"/>
    </source>
</evidence>
<reference evidence="8 9" key="1">
    <citation type="submission" date="2019-11" db="EMBL/GenBank/DDBJ databases">
        <title>Whole-genome sequence of a Rhodoblastus acidophilus DSM 142.</title>
        <authorList>
            <person name="Kyndt J.A."/>
            <person name="Meyer T.E."/>
        </authorList>
    </citation>
    <scope>NUCLEOTIDE SEQUENCE [LARGE SCALE GENOMIC DNA]</scope>
    <source>
        <strain evidence="8 9">DSM 142</strain>
    </source>
</reference>
<evidence type="ECO:0000256" key="2">
    <source>
        <dbReference type="ARBA" id="ARBA00008564"/>
    </source>
</evidence>
<evidence type="ECO:0000256" key="1">
    <source>
        <dbReference type="ARBA" id="ARBA00004651"/>
    </source>
</evidence>
<dbReference type="InterPro" id="IPR003339">
    <property type="entry name" value="ABC/ECF_trnsptr_transmembrane"/>
</dbReference>
<dbReference type="GO" id="GO:0043190">
    <property type="term" value="C:ATP-binding cassette (ABC) transporter complex"/>
    <property type="evidence" value="ECO:0007669"/>
    <property type="project" value="InterPro"/>
</dbReference>
<evidence type="ECO:0000256" key="7">
    <source>
        <dbReference type="SAM" id="Phobius"/>
    </source>
</evidence>
<keyword evidence="6 7" id="KW-0472">Membrane</keyword>
<sequence length="252" mass="26868">MTNPFAEEAGARPWLDVLDARTRIVSALAIVAAVLAIRSPLVLLAGLPALIALALACGLRLRDIAARMAHAEGFVLVLLLMLPLTVPGPAFAAFGPVEFSQPGLDRALKILLRVNLSALAVLILLAGLEPIRFGHALAGLGVPQKLTHLLLFSARWAALVRQEALRLHDALRARAFRASTSAHTLRTLGHFTGQLLVRALERAERVDEAMRCRGFAGRFALVAEERPGARDAVFAAAVALCLLGALVADRLT</sequence>
<evidence type="ECO:0000256" key="3">
    <source>
        <dbReference type="ARBA" id="ARBA00022475"/>
    </source>
</evidence>
<feature type="transmembrane region" description="Helical" evidence="7">
    <location>
        <begin position="107"/>
        <end position="128"/>
    </location>
</feature>
<dbReference type="InterPro" id="IPR012809">
    <property type="entry name" value="ECF_CbiQ"/>
</dbReference>
<feature type="transmembrane region" description="Helical" evidence="7">
    <location>
        <begin position="73"/>
        <end position="95"/>
    </location>
</feature>
<comment type="subcellular location">
    <subcellularLocation>
        <location evidence="1">Cell membrane</location>
        <topology evidence="1">Multi-pass membrane protein</topology>
    </subcellularLocation>
</comment>
<name>A0A6N8DNE9_RHOAC</name>
<dbReference type="AlphaFoldDB" id="A0A6N8DNE9"/>
<gene>
    <name evidence="8" type="primary">cbiQ</name>
    <name evidence="8" type="ORF">GJ654_08720</name>
</gene>
<dbReference type="CDD" id="cd16914">
    <property type="entry name" value="EcfT"/>
    <property type="match status" value="1"/>
</dbReference>
<comment type="similarity">
    <text evidence="2">Belongs to the CbiQ family.</text>
</comment>
<dbReference type="PANTHER" id="PTHR34857:SF2">
    <property type="entry name" value="SLL0384 PROTEIN"/>
    <property type="match status" value="1"/>
</dbReference>
<dbReference type="PANTHER" id="PTHR34857">
    <property type="entry name" value="SLL0384 PROTEIN"/>
    <property type="match status" value="1"/>
</dbReference>
<dbReference type="NCBIfam" id="TIGR02454">
    <property type="entry name" value="ECF_T_CbiQ"/>
    <property type="match status" value="1"/>
</dbReference>
<accession>A0A6N8DNE9</accession>
<comment type="caution">
    <text evidence="8">The sequence shown here is derived from an EMBL/GenBank/DDBJ whole genome shotgun (WGS) entry which is preliminary data.</text>
</comment>
<keyword evidence="3" id="KW-1003">Cell membrane</keyword>
<dbReference type="GO" id="GO:0006824">
    <property type="term" value="P:cobalt ion transport"/>
    <property type="evidence" value="ECO:0007669"/>
    <property type="project" value="InterPro"/>
</dbReference>
<organism evidence="8 9">
    <name type="scientific">Rhodoblastus acidophilus</name>
    <name type="common">Rhodopseudomonas acidophila</name>
    <dbReference type="NCBI Taxonomy" id="1074"/>
    <lineage>
        <taxon>Bacteria</taxon>
        <taxon>Pseudomonadati</taxon>
        <taxon>Pseudomonadota</taxon>
        <taxon>Alphaproteobacteria</taxon>
        <taxon>Hyphomicrobiales</taxon>
        <taxon>Rhodoblastaceae</taxon>
        <taxon>Rhodoblastus</taxon>
    </lineage>
</organism>
<evidence type="ECO:0000256" key="5">
    <source>
        <dbReference type="ARBA" id="ARBA00022989"/>
    </source>
</evidence>
<dbReference type="EMBL" id="WNKS01000006">
    <property type="protein sequence ID" value="MTV31075.1"/>
    <property type="molecule type" value="Genomic_DNA"/>
</dbReference>
<feature type="transmembrane region" description="Helical" evidence="7">
    <location>
        <begin position="20"/>
        <end position="37"/>
    </location>
</feature>
<dbReference type="RefSeq" id="WP_155445771.1">
    <property type="nucleotide sequence ID" value="NZ_JAOQNR010000006.1"/>
</dbReference>